<dbReference type="SUPFAM" id="SSF53756">
    <property type="entry name" value="UDP-Glycosyltransferase/glycogen phosphorylase"/>
    <property type="match status" value="1"/>
</dbReference>
<dbReference type="InterPro" id="IPR001296">
    <property type="entry name" value="Glyco_trans_1"/>
</dbReference>
<organism evidence="2 3">
    <name type="scientific">Aliiroseovarius crassostreae</name>
    <dbReference type="NCBI Taxonomy" id="154981"/>
    <lineage>
        <taxon>Bacteria</taxon>
        <taxon>Pseudomonadati</taxon>
        <taxon>Pseudomonadota</taxon>
        <taxon>Alphaproteobacteria</taxon>
        <taxon>Rhodobacterales</taxon>
        <taxon>Paracoccaceae</taxon>
        <taxon>Aliiroseovarius</taxon>
    </lineage>
</organism>
<dbReference type="STRING" id="154981.AKJ29_04330"/>
<evidence type="ECO:0000259" key="1">
    <source>
        <dbReference type="Pfam" id="PF00534"/>
    </source>
</evidence>
<dbReference type="Proteomes" id="UP000050471">
    <property type="component" value="Unassembled WGS sequence"/>
</dbReference>
<dbReference type="PANTHER" id="PTHR12526">
    <property type="entry name" value="GLYCOSYLTRANSFERASE"/>
    <property type="match status" value="1"/>
</dbReference>
<dbReference type="GO" id="GO:0016757">
    <property type="term" value="F:glycosyltransferase activity"/>
    <property type="evidence" value="ECO:0007669"/>
    <property type="project" value="InterPro"/>
</dbReference>
<evidence type="ECO:0000313" key="3">
    <source>
        <dbReference type="Proteomes" id="UP000050471"/>
    </source>
</evidence>
<gene>
    <name evidence="2" type="ORF">AKJ29_04330</name>
</gene>
<name>A0A0P7ISP8_9RHOB</name>
<protein>
    <recommendedName>
        <fullName evidence="1">Glycosyl transferase family 1 domain-containing protein</fullName>
    </recommendedName>
</protein>
<accession>A0A0P7ISP8</accession>
<reference evidence="2 3" key="1">
    <citation type="submission" date="2015-09" db="EMBL/GenBank/DDBJ databases">
        <title>Draft genome sequence of Aliiroseovarius crassostreae CV919-312TSm, the causative agent of Roseovarius Oyster Disease (formerly Juvenile Oyster Disease).</title>
        <authorList>
            <person name="Kessner L."/>
            <person name="Spinard E."/>
            <person name="Nelson D."/>
        </authorList>
    </citation>
    <scope>NUCLEOTIDE SEQUENCE [LARGE SCALE GENOMIC DNA]</scope>
    <source>
        <strain evidence="2 3">CV919-312</strain>
    </source>
</reference>
<dbReference type="PANTHER" id="PTHR12526:SF630">
    <property type="entry name" value="GLYCOSYLTRANSFERASE"/>
    <property type="match status" value="1"/>
</dbReference>
<proteinExistence type="predicted"/>
<feature type="domain" description="Glycosyl transferase family 1" evidence="1">
    <location>
        <begin position="2"/>
        <end position="108"/>
    </location>
</feature>
<comment type="caution">
    <text evidence="2">The sequence shown here is derived from an EMBL/GenBank/DDBJ whole genome shotgun (WGS) entry which is preliminary data.</text>
</comment>
<sequence length="151" mass="16778">MPQCDFIIYGMGVDQDWLTAEADKRRNVSFLGATRDVKSALRKIDIFLMTSDFEGFPISVVEALSQAVPVVIGKNSFANARVLIKDGYNGFVGETFDPEVVAGLIEKVQGQYETFSINSLKQFENFSPAAFKARWKEIFDEVTDNATGSEC</sequence>
<dbReference type="EMBL" id="LKBA01000024">
    <property type="protein sequence ID" value="KPN61826.1"/>
    <property type="molecule type" value="Genomic_DNA"/>
</dbReference>
<dbReference type="AlphaFoldDB" id="A0A0P7ISP8"/>
<dbReference type="Gene3D" id="3.40.50.2000">
    <property type="entry name" value="Glycogen Phosphorylase B"/>
    <property type="match status" value="1"/>
</dbReference>
<keyword evidence="3" id="KW-1185">Reference proteome</keyword>
<dbReference type="Pfam" id="PF00534">
    <property type="entry name" value="Glycos_transf_1"/>
    <property type="match status" value="1"/>
</dbReference>
<evidence type="ECO:0000313" key="2">
    <source>
        <dbReference type="EMBL" id="KPN61826.1"/>
    </source>
</evidence>